<organism evidence="1 2">
    <name type="scientific">Protopolystoma xenopodis</name>
    <dbReference type="NCBI Taxonomy" id="117903"/>
    <lineage>
        <taxon>Eukaryota</taxon>
        <taxon>Metazoa</taxon>
        <taxon>Spiralia</taxon>
        <taxon>Lophotrochozoa</taxon>
        <taxon>Platyhelminthes</taxon>
        <taxon>Monogenea</taxon>
        <taxon>Polyopisthocotylea</taxon>
        <taxon>Polystomatidea</taxon>
        <taxon>Polystomatidae</taxon>
        <taxon>Protopolystoma</taxon>
    </lineage>
</organism>
<dbReference type="AlphaFoldDB" id="A0A3S5BAY8"/>
<accession>A0A3S5BAY8</accession>
<proteinExistence type="predicted"/>
<evidence type="ECO:0000313" key="2">
    <source>
        <dbReference type="Proteomes" id="UP000784294"/>
    </source>
</evidence>
<protein>
    <submittedName>
        <fullName evidence="1">Uncharacterized protein</fullName>
    </submittedName>
</protein>
<reference evidence="1" key="1">
    <citation type="submission" date="2018-11" db="EMBL/GenBank/DDBJ databases">
        <authorList>
            <consortium name="Pathogen Informatics"/>
        </authorList>
    </citation>
    <scope>NUCLEOTIDE SEQUENCE</scope>
</reference>
<evidence type="ECO:0000313" key="1">
    <source>
        <dbReference type="EMBL" id="VEL41503.1"/>
    </source>
</evidence>
<name>A0A3S5BAY8_9PLAT</name>
<keyword evidence="2" id="KW-1185">Reference proteome</keyword>
<sequence length="72" mass="7947">MSASTSSNDHSLMDIGILADLFPPPDLSSTWTSFEAASKFLMRTCCFDARSATCYPEANPKKRVQIPVTLLY</sequence>
<gene>
    <name evidence="1" type="ORF">PXEA_LOCUS34943</name>
</gene>
<comment type="caution">
    <text evidence="1">The sequence shown here is derived from an EMBL/GenBank/DDBJ whole genome shotgun (WGS) entry which is preliminary data.</text>
</comment>
<dbReference type="EMBL" id="CAAALY010269641">
    <property type="protein sequence ID" value="VEL41503.1"/>
    <property type="molecule type" value="Genomic_DNA"/>
</dbReference>
<dbReference type="Proteomes" id="UP000784294">
    <property type="component" value="Unassembled WGS sequence"/>
</dbReference>